<name>A0A067N6P5_PLEO1</name>
<accession>A0A067N6P5</accession>
<dbReference type="HOGENOM" id="CLU_545277_0_0_1"/>
<feature type="compositionally biased region" description="Low complexity" evidence="1">
    <location>
        <begin position="39"/>
        <end position="49"/>
    </location>
</feature>
<feature type="compositionally biased region" description="Basic and acidic residues" evidence="1">
    <location>
        <begin position="315"/>
        <end position="326"/>
    </location>
</feature>
<organism evidence="2 3">
    <name type="scientific">Pleurotus ostreatus (strain PC15)</name>
    <name type="common">Oyster mushroom</name>
    <dbReference type="NCBI Taxonomy" id="1137138"/>
    <lineage>
        <taxon>Eukaryota</taxon>
        <taxon>Fungi</taxon>
        <taxon>Dikarya</taxon>
        <taxon>Basidiomycota</taxon>
        <taxon>Agaricomycotina</taxon>
        <taxon>Agaricomycetes</taxon>
        <taxon>Agaricomycetidae</taxon>
        <taxon>Agaricales</taxon>
        <taxon>Pleurotineae</taxon>
        <taxon>Pleurotaceae</taxon>
        <taxon>Pleurotus</taxon>
    </lineage>
</organism>
<feature type="region of interest" description="Disordered" evidence="1">
    <location>
        <begin position="479"/>
        <end position="500"/>
    </location>
</feature>
<feature type="region of interest" description="Disordered" evidence="1">
    <location>
        <begin position="306"/>
        <end position="326"/>
    </location>
</feature>
<dbReference type="AlphaFoldDB" id="A0A067N6P5"/>
<gene>
    <name evidence="2" type="ORF">PLEOSDRAFT_171958</name>
</gene>
<dbReference type="OrthoDB" id="3016818at2759"/>
<dbReference type="VEuPathDB" id="FungiDB:PLEOSDRAFT_171958"/>
<reference evidence="3" key="1">
    <citation type="journal article" date="2014" name="Proc. Natl. Acad. Sci. U.S.A.">
        <title>Extensive sampling of basidiomycete genomes demonstrates inadequacy of the white-rot/brown-rot paradigm for wood decay fungi.</title>
        <authorList>
            <person name="Riley R."/>
            <person name="Salamov A.A."/>
            <person name="Brown D.W."/>
            <person name="Nagy L.G."/>
            <person name="Floudas D."/>
            <person name="Held B.W."/>
            <person name="Levasseur A."/>
            <person name="Lombard V."/>
            <person name="Morin E."/>
            <person name="Otillar R."/>
            <person name="Lindquist E.A."/>
            <person name="Sun H."/>
            <person name="LaButti K.M."/>
            <person name="Schmutz J."/>
            <person name="Jabbour D."/>
            <person name="Luo H."/>
            <person name="Baker S.E."/>
            <person name="Pisabarro A.G."/>
            <person name="Walton J.D."/>
            <person name="Blanchette R.A."/>
            <person name="Henrissat B."/>
            <person name="Martin F."/>
            <person name="Cullen D."/>
            <person name="Hibbett D.S."/>
            <person name="Grigoriev I.V."/>
        </authorList>
    </citation>
    <scope>NUCLEOTIDE SEQUENCE [LARGE SCALE GENOMIC DNA]</scope>
    <source>
        <strain evidence="3">PC15</strain>
    </source>
</reference>
<protein>
    <submittedName>
        <fullName evidence="2">Uncharacterized protein</fullName>
    </submittedName>
</protein>
<sequence>MEERSRGGLCLGPVANLTRMSGSSLFVWSQRTQVVVPAPSTLPSSTPSTMEQPSSVAPAMDGGSTNMLMRGAAYSNFAEAVAWFARENANLAAPQIWEAVGGLPREQAQDAIQEAAANIFVERGIEEVGGDTLQNVHSVSQLAGPSFEDHRLFNDGTSGPMADGFQQQRPAGGHQNFQTAGSYQATFELARGHVDFGIPSLPLEELDVYGIDARVQEEYNALVRGSDGEFVWEPVRENQMAPEALESSPQPAFRGASPVGSLTWTHSLNSEFIISPAENFTSNVYLFFGGHVASAAGPVRSEKIRAYRNGSSDSRPTKPEDWPGDRHWFRQGHLREEQRKLAEAVGAAFATMAPVLLQETEALSCCWDMGRGRQCGRRVTREGLFQHYSISHKVHEVDGRVRCRQIDSEGGTCGVTLTIADMEKHLLKAHQIRRANREHLCTLDFANSQSQLSRQAARRVIAETGFRVFQLRVPRTVVSEQHEDEDHDLDIQRQNSDEKH</sequence>
<evidence type="ECO:0000256" key="1">
    <source>
        <dbReference type="SAM" id="MobiDB-lite"/>
    </source>
</evidence>
<dbReference type="EMBL" id="KL198014">
    <property type="protein sequence ID" value="KDQ22635.1"/>
    <property type="molecule type" value="Genomic_DNA"/>
</dbReference>
<evidence type="ECO:0000313" key="2">
    <source>
        <dbReference type="EMBL" id="KDQ22635.1"/>
    </source>
</evidence>
<proteinExistence type="predicted"/>
<dbReference type="InParanoid" id="A0A067N6P5"/>
<feature type="region of interest" description="Disordered" evidence="1">
    <location>
        <begin position="39"/>
        <end position="58"/>
    </location>
</feature>
<dbReference type="Proteomes" id="UP000027073">
    <property type="component" value="Unassembled WGS sequence"/>
</dbReference>
<evidence type="ECO:0000313" key="3">
    <source>
        <dbReference type="Proteomes" id="UP000027073"/>
    </source>
</evidence>
<feature type="compositionally biased region" description="Basic and acidic residues" evidence="1">
    <location>
        <begin position="489"/>
        <end position="500"/>
    </location>
</feature>